<dbReference type="InterPro" id="IPR033616">
    <property type="entry name" value="BLTP1"/>
</dbReference>
<name>A0ABR1CNZ7_NECAM</name>
<dbReference type="PANTHER" id="PTHR31640">
    <property type="entry name" value="TRANSMEMBRANE PROTEIN KIAA1109"/>
    <property type="match status" value="1"/>
</dbReference>
<evidence type="ECO:0000313" key="2">
    <source>
        <dbReference type="EMBL" id="KAK6739398.1"/>
    </source>
</evidence>
<keyword evidence="3" id="KW-1185">Reference proteome</keyword>
<evidence type="ECO:0000259" key="1">
    <source>
        <dbReference type="Pfam" id="PF25040"/>
    </source>
</evidence>
<reference evidence="2 3" key="1">
    <citation type="submission" date="2023-08" db="EMBL/GenBank/DDBJ databases">
        <title>A Necator americanus chromosomal reference genome.</title>
        <authorList>
            <person name="Ilik V."/>
            <person name="Petrzelkova K.J."/>
            <person name="Pardy F."/>
            <person name="Fuh T."/>
            <person name="Niatou-Singa F.S."/>
            <person name="Gouil Q."/>
            <person name="Baker L."/>
            <person name="Ritchie M.E."/>
            <person name="Jex A.R."/>
            <person name="Gazzola D."/>
            <person name="Li H."/>
            <person name="Toshio Fujiwara R."/>
            <person name="Zhan B."/>
            <person name="Aroian R.V."/>
            <person name="Pafco B."/>
            <person name="Schwarz E.M."/>
        </authorList>
    </citation>
    <scope>NUCLEOTIDE SEQUENCE [LARGE SCALE GENOMIC DNA]</scope>
    <source>
        <strain evidence="2 3">Aroian</strain>
        <tissue evidence="2">Whole animal</tissue>
    </source>
</reference>
<feature type="domain" description="Bridge-like lipid transfer protein family member 1 C-terminal" evidence="1">
    <location>
        <begin position="8"/>
        <end position="123"/>
    </location>
</feature>
<comment type="caution">
    <text evidence="2">The sequence shown here is derived from an EMBL/GenBank/DDBJ whole genome shotgun (WGS) entry which is preliminary data.</text>
</comment>
<dbReference type="EMBL" id="JAVFWL010000003">
    <property type="protein sequence ID" value="KAK6739398.1"/>
    <property type="molecule type" value="Genomic_DNA"/>
</dbReference>
<dbReference type="InterPro" id="IPR056742">
    <property type="entry name" value="BLTP1_C"/>
</dbReference>
<accession>A0ABR1CNZ7</accession>
<evidence type="ECO:0000313" key="3">
    <source>
        <dbReference type="Proteomes" id="UP001303046"/>
    </source>
</evidence>
<organism evidence="2 3">
    <name type="scientific">Necator americanus</name>
    <name type="common">Human hookworm</name>
    <dbReference type="NCBI Taxonomy" id="51031"/>
    <lineage>
        <taxon>Eukaryota</taxon>
        <taxon>Metazoa</taxon>
        <taxon>Ecdysozoa</taxon>
        <taxon>Nematoda</taxon>
        <taxon>Chromadorea</taxon>
        <taxon>Rhabditida</taxon>
        <taxon>Rhabditina</taxon>
        <taxon>Rhabditomorpha</taxon>
        <taxon>Strongyloidea</taxon>
        <taxon>Ancylostomatidae</taxon>
        <taxon>Bunostominae</taxon>
        <taxon>Necator</taxon>
    </lineage>
</organism>
<protein>
    <recommendedName>
        <fullName evidence="1">Bridge-like lipid transfer protein family member 1 C-terminal domain-containing protein</fullName>
    </recommendedName>
</protein>
<dbReference type="PANTHER" id="PTHR31640:SF1">
    <property type="entry name" value="BRIDGE-LIKE LIPID TRANSFER PROTEIN FAMILY MEMBER 1"/>
    <property type="match status" value="1"/>
</dbReference>
<sequence>MFSPQQASQDFDVNLSLVIHNGMYVCMPLYSQGLADGMPALVLSLQKSNVTVCVMKELACQSSFHGFKLSFIDNFDELSFSENVMEATGETQTNYFFFPQRTYQLCSQASREMGVECEITNAWDCH</sequence>
<dbReference type="Proteomes" id="UP001303046">
    <property type="component" value="Unassembled WGS sequence"/>
</dbReference>
<dbReference type="Pfam" id="PF25040">
    <property type="entry name" value="BLTP1_C"/>
    <property type="match status" value="1"/>
</dbReference>
<gene>
    <name evidence="2" type="primary">Necator_chrIII.g8856</name>
    <name evidence="2" type="ORF">RB195_008091</name>
</gene>
<proteinExistence type="predicted"/>